<dbReference type="Gene3D" id="3.30.870.10">
    <property type="entry name" value="Endonuclease Chain A"/>
    <property type="match status" value="2"/>
</dbReference>
<dbReference type="EMBL" id="AMRJ01000008">
    <property type="protein sequence ID" value="EKF74793.1"/>
    <property type="molecule type" value="Genomic_DNA"/>
</dbReference>
<feature type="signal peptide" evidence="1">
    <location>
        <begin position="1"/>
        <end position="22"/>
    </location>
</feature>
<dbReference type="SMART" id="SM00155">
    <property type="entry name" value="PLDc"/>
    <property type="match status" value="2"/>
</dbReference>
<dbReference type="GO" id="GO:0032049">
    <property type="term" value="P:cardiolipin biosynthetic process"/>
    <property type="evidence" value="ECO:0007669"/>
    <property type="project" value="UniProtKB-ARBA"/>
</dbReference>
<dbReference type="eggNOG" id="COG1502">
    <property type="taxonomic scope" value="Bacteria"/>
</dbReference>
<dbReference type="SUPFAM" id="SSF56024">
    <property type="entry name" value="Phospholipase D/nuclease"/>
    <property type="match status" value="2"/>
</dbReference>
<dbReference type="Pfam" id="PF13091">
    <property type="entry name" value="PLDc_2"/>
    <property type="match status" value="2"/>
</dbReference>
<dbReference type="InterPro" id="IPR025202">
    <property type="entry name" value="PLD-like_dom"/>
</dbReference>
<evidence type="ECO:0000259" key="2">
    <source>
        <dbReference type="PROSITE" id="PS50035"/>
    </source>
</evidence>
<dbReference type="PANTHER" id="PTHR21248:SF12">
    <property type="entry name" value="CARDIOLIPIN SYNTHASE C"/>
    <property type="match status" value="1"/>
</dbReference>
<feature type="chain" id="PRO_5003947878" evidence="1">
    <location>
        <begin position="23"/>
        <end position="520"/>
    </location>
</feature>
<accession>L0WDE2</accession>
<dbReference type="GO" id="GO:0030572">
    <property type="term" value="F:phosphatidyltransferase activity"/>
    <property type="evidence" value="ECO:0007669"/>
    <property type="project" value="UniProtKB-ARBA"/>
</dbReference>
<keyword evidence="1" id="KW-0732">Signal</keyword>
<dbReference type="CDD" id="cd09111">
    <property type="entry name" value="PLDc_ymdC_like_1"/>
    <property type="match status" value="1"/>
</dbReference>
<dbReference type="InterPro" id="IPR001736">
    <property type="entry name" value="PLipase_D/transphosphatidylase"/>
</dbReference>
<keyword evidence="4" id="KW-1185">Reference proteome</keyword>
<proteinExistence type="predicted"/>
<dbReference type="AlphaFoldDB" id="L0WDE2"/>
<gene>
    <name evidence="3" type="ORF">A11A3_07213</name>
</gene>
<name>L0WDE2_9GAMM</name>
<dbReference type="PANTHER" id="PTHR21248">
    <property type="entry name" value="CARDIOLIPIN SYNTHASE"/>
    <property type="match status" value="1"/>
</dbReference>
<dbReference type="Proteomes" id="UP000010164">
    <property type="component" value="Unassembled WGS sequence"/>
</dbReference>
<feature type="domain" description="PLD phosphodiesterase" evidence="2">
    <location>
        <begin position="170"/>
        <end position="197"/>
    </location>
</feature>
<dbReference type="PROSITE" id="PS50035">
    <property type="entry name" value="PLD"/>
    <property type="match status" value="2"/>
</dbReference>
<comment type="caution">
    <text evidence="3">The sequence shown here is derived from an EMBL/GenBank/DDBJ whole genome shotgun (WGS) entry which is preliminary data.</text>
</comment>
<protein>
    <submittedName>
        <fullName evidence="3">Phospholipase D/transphosphatidylase</fullName>
    </submittedName>
</protein>
<dbReference type="STRING" id="1177179.A11A3_07213"/>
<evidence type="ECO:0000313" key="4">
    <source>
        <dbReference type="Proteomes" id="UP000010164"/>
    </source>
</evidence>
<evidence type="ECO:0000256" key="1">
    <source>
        <dbReference type="SAM" id="SignalP"/>
    </source>
</evidence>
<reference evidence="3 4" key="1">
    <citation type="journal article" date="2012" name="J. Bacteriol.">
        <title>Genome Sequence of the Alkane-Degrading Bacterium Alcanivorax hongdengensis Type Strain A-11-3.</title>
        <authorList>
            <person name="Lai Q."/>
            <person name="Shao Z."/>
        </authorList>
    </citation>
    <scope>NUCLEOTIDE SEQUENCE [LARGE SCALE GENOMIC DNA]</scope>
    <source>
        <strain evidence="3 4">A-11-3</strain>
    </source>
</reference>
<dbReference type="CDD" id="cd09113">
    <property type="entry name" value="PLDc_ymdC_like_2"/>
    <property type="match status" value="1"/>
</dbReference>
<dbReference type="PATRIC" id="fig|1177179.3.peg.1449"/>
<organism evidence="3 4">
    <name type="scientific">Alcanivorax hongdengensis A-11-3</name>
    <dbReference type="NCBI Taxonomy" id="1177179"/>
    <lineage>
        <taxon>Bacteria</taxon>
        <taxon>Pseudomonadati</taxon>
        <taxon>Pseudomonadota</taxon>
        <taxon>Gammaproteobacteria</taxon>
        <taxon>Oceanospirillales</taxon>
        <taxon>Alcanivoracaceae</taxon>
        <taxon>Alcanivorax</taxon>
    </lineage>
</organism>
<sequence length="520" mass="57563">MAKRLPLPLALLLLFLLPACQAKTPYNPADRTYSKAMVAPPNIPLRQGAEHALAGDSQQQGSGFYLLHDGLSAFVARVALIEAARSSLDLQYYIFSDDTAGRIIISKLLDAADRGVRVRLLVDDLGTRIAEPLAATLAEHPNIEIRLFNPVKSRGGFSRAWQMARHFGRANHRMHNKLMMADASVMIAGGRNLGDEYFSNTNVDFQDVDVAAIGDIVAQGSASFDRYWNSPASVPIDQVLDANDAPMDLDALRQALVDFVGRQKDSEYVRALVDSALGRKLVDGQVPLVWGQATLYADPPEKAYQREQLERDDYLGASVKRILDDTHSRLLISSAYFVPGDAGAAHLQSLSERGVAVSILTNSLSTTDVAIVHSGYASYRQSLLEGGIQLWELRSQAEQQQRMHWFKGKSRASLHAKTFVLDEDRVFIGSMNLDGRSVLQNTEVGLLIDSPELNRHLADLFHQWTAPSAAWKLRLTKDNDLQWQASDQGNAVIKDHDPETSGWQRFKVWALSLLPVESQI</sequence>
<feature type="domain" description="PLD phosphodiesterase" evidence="2">
    <location>
        <begin position="410"/>
        <end position="437"/>
    </location>
</feature>
<evidence type="ECO:0000313" key="3">
    <source>
        <dbReference type="EMBL" id="EKF74793.1"/>
    </source>
</evidence>
<dbReference type="RefSeq" id="WP_008928623.1">
    <property type="nucleotide sequence ID" value="NZ_AMRJ01000008.1"/>
</dbReference>